<sequence>MQRRRPPKRRNRKAELRELTIDSLGSDGEGRAGGLSVPFALPGEKVVAEVTGRRGVVRERSATSPARAQPLCPHFGLPGDGCGGCTLQHLGASLAQELKERRLLDSVRTVFPDAVLAGVHTSPPRSRRRAKFSVTVEAAGFKQLAGRRVVPLEECAVLHPDLFALLRPLRGLARSLGTGFQAEATLAANGTDLALRTEGLEVGPSELATLSAYAEEHDLARLALDGLPVSERRAPFVEFGGVPVSLPPGSFLQATDAGEKALQREVLTACKGAGRVADLFSGLGTFALPLAGGAEVIAADSEGSATDALSLAARRAGLPVTTEARDLYRRPLQAKELAVDAVVFDPPRAGAGEQAAEIAKARPGTVLAVSCNPQRLARDLRHFAATYDLTRLVLVDQFGWSPHIEGVAVLKRR</sequence>
<comment type="caution">
    <text evidence="8">The sequence shown here is derived from an EMBL/GenBank/DDBJ whole genome shotgun (WGS) entry which is preliminary data.</text>
</comment>
<organism evidence="8 9">
    <name type="scientific">Parvularcula maris</name>
    <dbReference type="NCBI Taxonomy" id="2965077"/>
    <lineage>
        <taxon>Bacteria</taxon>
        <taxon>Pseudomonadati</taxon>
        <taxon>Pseudomonadota</taxon>
        <taxon>Alphaproteobacteria</taxon>
        <taxon>Parvularculales</taxon>
        <taxon>Parvularculaceae</taxon>
        <taxon>Parvularcula</taxon>
    </lineage>
</organism>
<dbReference type="PANTHER" id="PTHR11061:SF49">
    <property type="entry name" value="23S RRNA (URACIL(1939)-C(5))-METHYLTRANSFERASE RLMD"/>
    <property type="match status" value="1"/>
</dbReference>
<dbReference type="GO" id="GO:0051539">
    <property type="term" value="F:4 iron, 4 sulfur cluster binding"/>
    <property type="evidence" value="ECO:0007669"/>
    <property type="project" value="UniProtKB-KW"/>
</dbReference>
<keyword evidence="1" id="KW-0479">Metal-binding</keyword>
<name>A0A9X2L9X0_9PROT</name>
<protein>
    <recommendedName>
        <fullName evidence="10">Class I SAM-dependent RNA methyltransferase</fullName>
    </recommendedName>
</protein>
<comment type="similarity">
    <text evidence="6">Belongs to the class I-like SAM-binding methyltransferase superfamily. RNA M5U methyltransferase family.</text>
</comment>
<dbReference type="SUPFAM" id="SSF50249">
    <property type="entry name" value="Nucleic acid-binding proteins"/>
    <property type="match status" value="1"/>
</dbReference>
<evidence type="ECO:0000256" key="2">
    <source>
        <dbReference type="ARBA" id="ARBA00022603"/>
    </source>
</evidence>
<feature type="binding site" evidence="6">
    <location>
        <position position="280"/>
    </location>
    <ligand>
        <name>S-adenosyl-L-methionine</name>
        <dbReference type="ChEBI" id="CHEBI:59789"/>
    </ligand>
</feature>
<evidence type="ECO:0000313" key="8">
    <source>
        <dbReference type="EMBL" id="MCQ8185742.1"/>
    </source>
</evidence>
<dbReference type="Gene3D" id="3.40.50.150">
    <property type="entry name" value="Vaccinia Virus protein VP39"/>
    <property type="match status" value="1"/>
</dbReference>
<dbReference type="InterPro" id="IPR029063">
    <property type="entry name" value="SAM-dependent_MTases_sf"/>
</dbReference>
<dbReference type="Gene3D" id="2.40.50.140">
    <property type="entry name" value="Nucleic acid-binding proteins"/>
    <property type="match status" value="1"/>
</dbReference>
<evidence type="ECO:0000256" key="7">
    <source>
        <dbReference type="SAM" id="MobiDB-lite"/>
    </source>
</evidence>
<evidence type="ECO:0000256" key="3">
    <source>
        <dbReference type="ARBA" id="ARBA00022679"/>
    </source>
</evidence>
<evidence type="ECO:0008006" key="10">
    <source>
        <dbReference type="Google" id="ProtNLM"/>
    </source>
</evidence>
<evidence type="ECO:0000256" key="5">
    <source>
        <dbReference type="ARBA" id="ARBA00023014"/>
    </source>
</evidence>
<dbReference type="CDD" id="cd02440">
    <property type="entry name" value="AdoMet_MTases"/>
    <property type="match status" value="1"/>
</dbReference>
<dbReference type="Gene3D" id="2.40.50.1070">
    <property type="match status" value="1"/>
</dbReference>
<gene>
    <name evidence="8" type="ORF">NOG11_10080</name>
</gene>
<keyword evidence="5" id="KW-0411">Iron-sulfur</keyword>
<dbReference type="InterPro" id="IPR012340">
    <property type="entry name" value="NA-bd_OB-fold"/>
</dbReference>
<keyword evidence="3 6" id="KW-0808">Transferase</keyword>
<feature type="active site" description="Nucleophile" evidence="6">
    <location>
        <position position="371"/>
    </location>
</feature>
<feature type="binding site" evidence="6">
    <location>
        <position position="300"/>
    </location>
    <ligand>
        <name>S-adenosyl-L-methionine</name>
        <dbReference type="ChEBI" id="CHEBI:59789"/>
    </ligand>
</feature>
<dbReference type="RefSeq" id="WP_256619629.1">
    <property type="nucleotide sequence ID" value="NZ_JANIBC010000007.1"/>
</dbReference>
<keyword evidence="4 6" id="KW-0949">S-adenosyl-L-methionine</keyword>
<accession>A0A9X2L9X0</accession>
<keyword evidence="2 6" id="KW-0489">Methyltransferase</keyword>
<dbReference type="Proteomes" id="UP001142610">
    <property type="component" value="Unassembled WGS sequence"/>
</dbReference>
<dbReference type="GO" id="GO:0070041">
    <property type="term" value="F:rRNA (uridine-C5-)-methyltransferase activity"/>
    <property type="evidence" value="ECO:0007669"/>
    <property type="project" value="TreeGrafter"/>
</dbReference>
<evidence type="ECO:0000256" key="6">
    <source>
        <dbReference type="PROSITE-ProRule" id="PRU01024"/>
    </source>
</evidence>
<feature type="binding site" evidence="6">
    <location>
        <position position="253"/>
    </location>
    <ligand>
        <name>S-adenosyl-L-methionine</name>
        <dbReference type="ChEBI" id="CHEBI:59789"/>
    </ligand>
</feature>
<dbReference type="GO" id="GO:0070475">
    <property type="term" value="P:rRNA base methylation"/>
    <property type="evidence" value="ECO:0007669"/>
    <property type="project" value="TreeGrafter"/>
</dbReference>
<feature type="binding site" evidence="6">
    <location>
        <position position="345"/>
    </location>
    <ligand>
        <name>S-adenosyl-L-methionine</name>
        <dbReference type="ChEBI" id="CHEBI:59789"/>
    </ligand>
</feature>
<keyword evidence="1" id="KW-0408">Iron</keyword>
<reference evidence="8" key="1">
    <citation type="submission" date="2022-07" db="EMBL/GenBank/DDBJ databases">
        <title>Parvularcula maris sp. nov., an algicidal bacterium isolated from seawater.</title>
        <authorList>
            <person name="Li F."/>
        </authorList>
    </citation>
    <scope>NUCLEOTIDE SEQUENCE</scope>
    <source>
        <strain evidence="8">BGMRC 0090</strain>
    </source>
</reference>
<dbReference type="EMBL" id="JANIBC010000007">
    <property type="protein sequence ID" value="MCQ8185742.1"/>
    <property type="molecule type" value="Genomic_DNA"/>
</dbReference>
<proteinExistence type="inferred from homology"/>
<keyword evidence="9" id="KW-1185">Reference proteome</keyword>
<dbReference type="SUPFAM" id="SSF53335">
    <property type="entry name" value="S-adenosyl-L-methionine-dependent methyltransferases"/>
    <property type="match status" value="1"/>
</dbReference>
<keyword evidence="1" id="KW-0004">4Fe-4S</keyword>
<dbReference type="PROSITE" id="PS51687">
    <property type="entry name" value="SAM_MT_RNA_M5U"/>
    <property type="match status" value="1"/>
</dbReference>
<evidence type="ECO:0000256" key="4">
    <source>
        <dbReference type="ARBA" id="ARBA00022691"/>
    </source>
</evidence>
<evidence type="ECO:0000313" key="9">
    <source>
        <dbReference type="Proteomes" id="UP001142610"/>
    </source>
</evidence>
<dbReference type="Pfam" id="PF05958">
    <property type="entry name" value="tRNA_U5-meth_tr"/>
    <property type="match status" value="1"/>
</dbReference>
<dbReference type="AlphaFoldDB" id="A0A9X2L9X0"/>
<dbReference type="PANTHER" id="PTHR11061">
    <property type="entry name" value="RNA M5U METHYLTRANSFERASE"/>
    <property type="match status" value="1"/>
</dbReference>
<feature type="compositionally biased region" description="Basic residues" evidence="7">
    <location>
        <begin position="1"/>
        <end position="12"/>
    </location>
</feature>
<feature type="region of interest" description="Disordered" evidence="7">
    <location>
        <begin position="1"/>
        <end position="32"/>
    </location>
</feature>
<evidence type="ECO:0000256" key="1">
    <source>
        <dbReference type="ARBA" id="ARBA00022485"/>
    </source>
</evidence>
<dbReference type="InterPro" id="IPR010280">
    <property type="entry name" value="U5_MeTrfase_fam"/>
</dbReference>